<reference evidence="6" key="1">
    <citation type="submission" date="2011-08" db="EMBL/GenBank/DDBJ databases">
        <authorList>
            <person name="Rombauts S."/>
        </authorList>
    </citation>
    <scope>NUCLEOTIDE SEQUENCE</scope>
    <source>
        <strain evidence="6">London</strain>
    </source>
</reference>
<evidence type="ECO:0000256" key="4">
    <source>
        <dbReference type="ARBA" id="ARBA00022803"/>
    </source>
</evidence>
<dbReference type="eggNOG" id="KOG2610">
    <property type="taxonomic scope" value="Eukaryota"/>
</dbReference>
<evidence type="ECO:0000256" key="1">
    <source>
        <dbReference type="ARBA" id="ARBA00005857"/>
    </source>
</evidence>
<dbReference type="AlphaFoldDB" id="T1JS69"/>
<sequence>MTQREHWRGIMEWSFEGLALSTPSNQSCKMYDAALSQVVGFYDDPLLGGIGGTFDSMFLADPDFVLGHCLKIDLMLAALASTTTKTELTTSIDNLIKLSKSDKPLTDREKAHVDATLRLARGDLDGACQIWEKILLTYPTDLHALKTCYDIYFNRGQFRQLRDTVARVLPFWQSSDIPLKGYLHGLLAFGFCETNIFDKAEAQARRALEWNPCDGWASHSLAHVFEMTVRVDEGIKFLQTTEDDWKKCNILARHNYWHKAVFHIENNSYDEAISILDNILIPQIDTTPHGLDLADAISLLTRLGFTCPQEKDFTAHWKSTYKASSPYLGTRISSFQDAHYLLACIESGNDSVGESILTSLQEQDYFFTIDKKIVKSLLEAIIAYKREKYSEAVELLLPIKYDISKIGGSEAQRDLFSQLLIIAAIKSKCEQHRKLAEHLLIERENLRSNSKLTAGLLQQLNRIK</sequence>
<dbReference type="Proteomes" id="UP000015104">
    <property type="component" value="Unassembled WGS sequence"/>
</dbReference>
<dbReference type="CDD" id="cd05804">
    <property type="entry name" value="StaR_like"/>
    <property type="match status" value="1"/>
</dbReference>
<proteinExistence type="inferred from homology"/>
<evidence type="ECO:0000256" key="3">
    <source>
        <dbReference type="ARBA" id="ARBA00022737"/>
    </source>
</evidence>
<dbReference type="EMBL" id="CAEY01000458">
    <property type="status" value="NOT_ANNOTATED_CDS"/>
    <property type="molecule type" value="Genomic_DNA"/>
</dbReference>
<dbReference type="Gene3D" id="1.25.40.10">
    <property type="entry name" value="Tetratricopeptide repeat domain"/>
    <property type="match status" value="1"/>
</dbReference>
<dbReference type="InterPro" id="IPR033891">
    <property type="entry name" value="TTC38"/>
</dbReference>
<organism evidence="5 6">
    <name type="scientific">Tetranychus urticae</name>
    <name type="common">Two-spotted spider mite</name>
    <dbReference type="NCBI Taxonomy" id="32264"/>
    <lineage>
        <taxon>Eukaryota</taxon>
        <taxon>Metazoa</taxon>
        <taxon>Ecdysozoa</taxon>
        <taxon>Arthropoda</taxon>
        <taxon>Chelicerata</taxon>
        <taxon>Arachnida</taxon>
        <taxon>Acari</taxon>
        <taxon>Acariformes</taxon>
        <taxon>Trombidiformes</taxon>
        <taxon>Prostigmata</taxon>
        <taxon>Eleutherengona</taxon>
        <taxon>Raphignathae</taxon>
        <taxon>Tetranychoidea</taxon>
        <taxon>Tetranychidae</taxon>
        <taxon>Tetranychus</taxon>
    </lineage>
</organism>
<dbReference type="SUPFAM" id="SSF48452">
    <property type="entry name" value="TPR-like"/>
    <property type="match status" value="1"/>
</dbReference>
<comment type="similarity">
    <text evidence="1">Belongs to the TTC38 family.</text>
</comment>
<accession>T1JS69</accession>
<keyword evidence="4" id="KW-0802">TPR repeat</keyword>
<evidence type="ECO:0000313" key="6">
    <source>
        <dbReference type="Proteomes" id="UP000015104"/>
    </source>
</evidence>
<protein>
    <recommendedName>
        <fullName evidence="2">Tetratricopeptide repeat protein 38</fullName>
    </recommendedName>
</protein>
<dbReference type="OrthoDB" id="1427555at2759"/>
<gene>
    <name evidence="5" type="primary">107368111</name>
</gene>
<evidence type="ECO:0000313" key="5">
    <source>
        <dbReference type="EnsemblMetazoa" id="tetur01g09470.1"/>
    </source>
</evidence>
<keyword evidence="6" id="KW-1185">Reference proteome</keyword>
<dbReference type="HOGENOM" id="CLU_029972_1_2_1"/>
<dbReference type="KEGG" id="tut:107368111"/>
<evidence type="ECO:0000256" key="2">
    <source>
        <dbReference type="ARBA" id="ARBA00019992"/>
    </source>
</evidence>
<dbReference type="PANTHER" id="PTHR16263">
    <property type="entry name" value="TETRATRICOPEPTIDE REPEAT PROTEIN 38"/>
    <property type="match status" value="1"/>
</dbReference>
<dbReference type="PANTHER" id="PTHR16263:SF4">
    <property type="entry name" value="TETRATRICOPEPTIDE REPEAT PROTEIN 38"/>
    <property type="match status" value="1"/>
</dbReference>
<name>T1JS69_TETUR</name>
<reference evidence="5" key="2">
    <citation type="submission" date="2015-06" db="UniProtKB">
        <authorList>
            <consortium name="EnsemblMetazoa"/>
        </authorList>
    </citation>
    <scope>IDENTIFICATION</scope>
</reference>
<dbReference type="EnsemblMetazoa" id="tetur01g09470.1">
    <property type="protein sequence ID" value="tetur01g09470.1"/>
    <property type="gene ID" value="tetur01g09470"/>
</dbReference>
<dbReference type="OMA" id="YAFNDVH"/>
<keyword evidence="3" id="KW-0677">Repeat</keyword>
<dbReference type="InterPro" id="IPR011990">
    <property type="entry name" value="TPR-like_helical_dom_sf"/>
</dbReference>